<evidence type="ECO:0000313" key="2">
    <source>
        <dbReference type="Proteomes" id="UP000703269"/>
    </source>
</evidence>
<organism evidence="1 2">
    <name type="scientific">Phanerochaete sordida</name>
    <dbReference type="NCBI Taxonomy" id="48140"/>
    <lineage>
        <taxon>Eukaryota</taxon>
        <taxon>Fungi</taxon>
        <taxon>Dikarya</taxon>
        <taxon>Basidiomycota</taxon>
        <taxon>Agaricomycotina</taxon>
        <taxon>Agaricomycetes</taxon>
        <taxon>Polyporales</taxon>
        <taxon>Phanerochaetaceae</taxon>
        <taxon>Phanerochaete</taxon>
    </lineage>
</organism>
<name>A0A9P3GSE4_9APHY</name>
<comment type="caution">
    <text evidence="1">The sequence shown here is derived from an EMBL/GenBank/DDBJ whole genome shotgun (WGS) entry which is preliminary data.</text>
</comment>
<reference evidence="1 2" key="1">
    <citation type="submission" date="2021-08" db="EMBL/GenBank/DDBJ databases">
        <title>Draft Genome Sequence of Phanerochaete sordida strain YK-624.</title>
        <authorList>
            <person name="Mori T."/>
            <person name="Dohra H."/>
            <person name="Suzuki T."/>
            <person name="Kawagishi H."/>
            <person name="Hirai H."/>
        </authorList>
    </citation>
    <scope>NUCLEOTIDE SEQUENCE [LARGE SCALE GENOMIC DNA]</scope>
    <source>
        <strain evidence="1 2">YK-624</strain>
    </source>
</reference>
<accession>A0A9P3GSE4</accession>
<protein>
    <submittedName>
        <fullName evidence="1">Uncharacterized protein</fullName>
    </submittedName>
</protein>
<dbReference type="EMBL" id="BPQB01000334">
    <property type="protein sequence ID" value="GJF01031.1"/>
    <property type="molecule type" value="Genomic_DNA"/>
</dbReference>
<evidence type="ECO:0000313" key="1">
    <source>
        <dbReference type="EMBL" id="GJF01031.1"/>
    </source>
</evidence>
<keyword evidence="2" id="KW-1185">Reference proteome</keyword>
<dbReference type="AlphaFoldDB" id="A0A9P3GSE4"/>
<dbReference type="Proteomes" id="UP000703269">
    <property type="component" value="Unassembled WGS sequence"/>
</dbReference>
<gene>
    <name evidence="1" type="ORF">PsYK624_173370</name>
</gene>
<proteinExistence type="predicted"/>
<sequence>MQRTRPGLCAWSSSLLMPRSTTVTGALGPRTQCRVARPSDTLRPLPLSAIATASLHTRLAKFIVCFFRLSAIVTTELDREATEECVPVDGERFEHAAVRVAAAHTAHARQADVGRRIQ</sequence>